<evidence type="ECO:0000259" key="2">
    <source>
        <dbReference type="Pfam" id="PF05547"/>
    </source>
</evidence>
<evidence type="ECO:0000256" key="1">
    <source>
        <dbReference type="SAM" id="MobiDB-lite"/>
    </source>
</evidence>
<dbReference type="SUPFAM" id="SSF55486">
    <property type="entry name" value="Metalloproteases ('zincins'), catalytic domain"/>
    <property type="match status" value="1"/>
</dbReference>
<protein>
    <recommendedName>
        <fullName evidence="2">Peptidase M6-like domain-containing protein</fullName>
    </recommendedName>
</protein>
<dbReference type="Pfam" id="PF05547">
    <property type="entry name" value="Peptidase_M6"/>
    <property type="match status" value="1"/>
</dbReference>
<feature type="domain" description="Peptidase M6-like" evidence="2">
    <location>
        <begin position="132"/>
        <end position="333"/>
    </location>
</feature>
<dbReference type="AlphaFoldDB" id="A0A8H3U0I2"/>
<feature type="region of interest" description="Disordered" evidence="1">
    <location>
        <begin position="432"/>
        <end position="456"/>
    </location>
</feature>
<dbReference type="NCBIfam" id="TIGR03296">
    <property type="entry name" value="M6dom_TIGR03296"/>
    <property type="match status" value="1"/>
</dbReference>
<dbReference type="GO" id="GO:0008233">
    <property type="term" value="F:peptidase activity"/>
    <property type="evidence" value="ECO:0007669"/>
    <property type="project" value="InterPro"/>
</dbReference>
<evidence type="ECO:0000313" key="4">
    <source>
        <dbReference type="Proteomes" id="UP000620104"/>
    </source>
</evidence>
<organism evidence="3 4">
    <name type="scientific">Naganishia liquefaciens</name>
    <dbReference type="NCBI Taxonomy" id="104408"/>
    <lineage>
        <taxon>Eukaryota</taxon>
        <taxon>Fungi</taxon>
        <taxon>Dikarya</taxon>
        <taxon>Basidiomycota</taxon>
        <taxon>Agaricomycotina</taxon>
        <taxon>Tremellomycetes</taxon>
        <taxon>Filobasidiales</taxon>
        <taxon>Filobasidiaceae</taxon>
        <taxon>Naganishia</taxon>
    </lineage>
</organism>
<dbReference type="SUPFAM" id="SSF69318">
    <property type="entry name" value="Integrin alpha N-terminal domain"/>
    <property type="match status" value="1"/>
</dbReference>
<feature type="compositionally biased region" description="Polar residues" evidence="1">
    <location>
        <begin position="446"/>
        <end position="456"/>
    </location>
</feature>
<accession>A0A8H3U0I2</accession>
<dbReference type="GO" id="GO:0006508">
    <property type="term" value="P:proteolysis"/>
    <property type="evidence" value="ECO:0007669"/>
    <property type="project" value="InterPro"/>
</dbReference>
<dbReference type="OrthoDB" id="2840902at2759"/>
<dbReference type="InterPro" id="IPR008757">
    <property type="entry name" value="Peptidase_M6-like_domain"/>
</dbReference>
<keyword evidence="4" id="KW-1185">Reference proteome</keyword>
<reference evidence="3" key="1">
    <citation type="submission" date="2020-07" db="EMBL/GenBank/DDBJ databases">
        <title>Draft Genome Sequence of a Deep-Sea Yeast, Naganishia (Cryptococcus) liquefaciens strain N6.</title>
        <authorList>
            <person name="Han Y.W."/>
            <person name="Kajitani R."/>
            <person name="Morimoto H."/>
            <person name="Parhat M."/>
            <person name="Tsubouchi H."/>
            <person name="Bakenova O."/>
            <person name="Ogata M."/>
            <person name="Argunhan B."/>
            <person name="Aoki R."/>
            <person name="Kajiwara S."/>
            <person name="Itoh T."/>
            <person name="Iwasaki H."/>
        </authorList>
    </citation>
    <scope>NUCLEOTIDE SEQUENCE</scope>
    <source>
        <strain evidence="3">N6</strain>
    </source>
</reference>
<comment type="caution">
    <text evidence="3">The sequence shown here is derived from an EMBL/GenBank/DDBJ whole genome shotgun (WGS) entry which is preliminary data.</text>
</comment>
<dbReference type="InterPro" id="IPR028994">
    <property type="entry name" value="Integrin_alpha_N"/>
</dbReference>
<dbReference type="Proteomes" id="UP000620104">
    <property type="component" value="Unassembled WGS sequence"/>
</dbReference>
<evidence type="ECO:0000313" key="3">
    <source>
        <dbReference type="EMBL" id="GHJ90270.1"/>
    </source>
</evidence>
<proteinExistence type="predicted"/>
<dbReference type="EMBL" id="BLZA01000057">
    <property type="protein sequence ID" value="GHJ90270.1"/>
    <property type="molecule type" value="Genomic_DNA"/>
</dbReference>
<sequence length="847" mass="90800">MTGLWKPDSEIVSALQALGQECCHDPTSPCPCPPHPALLQSLAAARATFATSNDAQAPLAAVRPLARQTAAILGMNDGVIFPPPAGDQPDAAPSASANQALNRSPLRGDIKVAVVLVEFPDQRMSPGANKRFKDLFFSTGVIPTGSVTEYFSQVSGGKISMSGQVVGPYLMPQPLVNYAHGASGYSDPRTGREPAEPNTRTMGKDALELARGHINLDPYDNDRNGFVDAFVVVHAGSGAEVDGDLNKIWSVKWVLPESVTVNHVNVYAFLTIPDDARLGVCCHELGHLVFGWPDLYDIDNSSEGIGNWCLMAGGSWGGAIAGDTPCHPSAWCKLNQQWITLNVPAKSQHLTLPDVKDATSGYPIHKLPMANAPAAEYFLLENRQRDGFDASLPASGLLIWHIDENQLNNADENHYKVALMQADGLNQLAGRSAGRGDDGDPFPGKSHNTSFTLTSNPSSRSYAGLDTAVSITNISAEGTKISMDIGSPEQKFSPVYSQGEPGHGIGGYDLRSSADLSFPFDYTSSGKLDHIVMYRPGTGTCWILAINGGSFSPVYTQGDPGNGIGGYNLASKADRGFSFDYDSSGKLDHLVFYRPGSGAIFILKRNGNSFSPVYAKGEDGSFSGIGGYDIRSPADRIFAFDYNSSGKVDHLCCYRPGTGTMWILRQVNGVFKPVYAQGDPGQGIGGYDLRSPDDRAFAFDWNSSGKLNHIALYRPGTGTFWCLRNSQGTFSPVMSVGDPGNGIGGYDLKSRADFAFAYDWDHSGKKDHVALCRPGTGTFWVLKHVDGGANFSAVYNQGDPGNGVGGYDLKSTADKIYAFDYDHSGKEDHLVCYRTSGTGTIWILKRG</sequence>
<name>A0A8H3U0I2_9TREE</name>
<dbReference type="PANTHER" id="PTHR41775">
    <property type="entry name" value="SECRETED PROTEIN-RELATED"/>
    <property type="match status" value="1"/>
</dbReference>
<dbReference type="PANTHER" id="PTHR41775:SF1">
    <property type="entry name" value="PEPTIDASE M6-LIKE DOMAIN-CONTAINING PROTEIN"/>
    <property type="match status" value="1"/>
</dbReference>
<gene>
    <name evidence="3" type="ORF">NliqN6_6672</name>
</gene>